<dbReference type="GO" id="GO:0006383">
    <property type="term" value="P:transcription by RNA polymerase III"/>
    <property type="evidence" value="ECO:0007669"/>
    <property type="project" value="InterPro"/>
</dbReference>
<comment type="caution">
    <text evidence="3">The sequence shown here is derived from an EMBL/GenBank/DDBJ whole genome shotgun (WGS) entry which is preliminary data.</text>
</comment>
<reference evidence="3" key="1">
    <citation type="submission" date="2024-06" db="EMBL/GenBank/DDBJ databases">
        <authorList>
            <person name="Liu X."/>
            <person name="Lenzi L."/>
            <person name="Haldenby T S."/>
            <person name="Uol C."/>
        </authorList>
    </citation>
    <scope>NUCLEOTIDE SEQUENCE</scope>
</reference>
<dbReference type="Pfam" id="PF13432">
    <property type="entry name" value="TPR_16"/>
    <property type="match status" value="1"/>
</dbReference>
<protein>
    <recommendedName>
        <fullName evidence="5">General transcription factor 3C polypeptide 3</fullName>
    </recommendedName>
</protein>
<feature type="repeat" description="TPR" evidence="1">
    <location>
        <begin position="193"/>
        <end position="226"/>
    </location>
</feature>
<dbReference type="PANTHER" id="PTHR23082:SF0">
    <property type="entry name" value="GENERAL TRANSCRIPTION FACTOR 3C POLYPEPTIDE 3"/>
    <property type="match status" value="1"/>
</dbReference>
<evidence type="ECO:0000313" key="3">
    <source>
        <dbReference type="EMBL" id="CAL5137751.1"/>
    </source>
</evidence>
<organism evidence="3 4">
    <name type="scientific">Calicophoron daubneyi</name>
    <name type="common">Rumen fluke</name>
    <name type="synonym">Paramphistomum daubneyi</name>
    <dbReference type="NCBI Taxonomy" id="300641"/>
    <lineage>
        <taxon>Eukaryota</taxon>
        <taxon>Metazoa</taxon>
        <taxon>Spiralia</taxon>
        <taxon>Lophotrochozoa</taxon>
        <taxon>Platyhelminthes</taxon>
        <taxon>Trematoda</taxon>
        <taxon>Digenea</taxon>
        <taxon>Plagiorchiida</taxon>
        <taxon>Pronocephalata</taxon>
        <taxon>Paramphistomoidea</taxon>
        <taxon>Paramphistomidae</taxon>
        <taxon>Calicophoron</taxon>
    </lineage>
</organism>
<feature type="compositionally biased region" description="Polar residues" evidence="2">
    <location>
        <begin position="549"/>
        <end position="559"/>
    </location>
</feature>
<evidence type="ECO:0000313" key="4">
    <source>
        <dbReference type="Proteomes" id="UP001497525"/>
    </source>
</evidence>
<dbReference type="EMBL" id="CAXLJL010000434">
    <property type="protein sequence ID" value="CAL5137751.1"/>
    <property type="molecule type" value="Genomic_DNA"/>
</dbReference>
<dbReference type="PANTHER" id="PTHR23082">
    <property type="entry name" value="TRANSCRIPTION INITIATION FACTOR IIIC TFIIIC , POLYPEPTIDE 3-RELATED"/>
    <property type="match status" value="1"/>
</dbReference>
<dbReference type="GO" id="GO:0000127">
    <property type="term" value="C:transcription factor TFIIIC complex"/>
    <property type="evidence" value="ECO:0007669"/>
    <property type="project" value="TreeGrafter"/>
</dbReference>
<dbReference type="SMART" id="SM00028">
    <property type="entry name" value="TPR"/>
    <property type="match status" value="7"/>
</dbReference>
<sequence>MNSPSNPNEDTIGEVTSDLEIIDLQPDVNIPEICDLNDVGDPQSFLTDLIGDDSLYSRYLSGQISFDELMREMHRKETHATPYSGRHEMEEEDDDAQSETEGRIRNKAERSDPDYRPRTRHRKKSLVHPTERHGGTMSRTYDPPSKRKGGRKRELPIELAQYLGEAERCLNSDQFNEAEQICKTIIEADPDCPAPYIVLAEVYYRQGDQEKARELLFSAAERNPSDTNLWLSLIEFAEEKNDLALATYYTRLAMRGAKSDVSIRQRLIQYCEKAGRSREALKLRLNALSITPEANGDEEFKKARAIADEFFKLMDPASSIRAYEAAFEKYPDSGTDSDRNTVLSMMLKLNKHEDALKFLIRFCGVSIRAVNRRCLRLDRMASELKKPNKFKECSYPDTLPPELCLKLFLVMVRLGLAAVVTPRVQKCFSDKIAEKFSDWLLDIAKSYRAMELYSDAVTLFLRLTKFKRTMRLTQVWMSLGELYVELGEIDKAIKAYRWVVDSIDPRCADARVALGGLLRRIGKHQEALDLLNPSSLVQMQSPPYKKEGQSTSTPLTESASVKPPKDAFSLEYASPSDSDDDDEAAEAKANAEWLQSSAAIADATLLSHDPVAYRLAYERCKLLDRPDSIDSFLDETWDLLFTDVARLCGPHWAELSMFLDNTRLRSRLMGRLGSSASHRSITDIPNLADGLPLRERQVSSVDVWSLFLRLVELLMSRLPHSLTHLETATIWASLLPQVYHDEGRRKAVSNLLISSCLIGRQGTPALIKLKELQKQWGDKNQYWNVLNLAITLSRDSKHSRFLDRLFTRETGSLPVGILANNDCLVRGSYRYAIARLVGVREAHPNNPLIALLLAICFIGVSLHKFIVSRHPAVLQGLGFLNEYRRARGHCQEVYYNIGRACHQLMLGHVAMYYYQKVLDMEPVGETEEEKSYTDLRKEAAYNLILLYRSQGNLSMARYLMQKYLVI</sequence>
<dbReference type="PROSITE" id="PS50005">
    <property type="entry name" value="TPR"/>
    <property type="match status" value="2"/>
</dbReference>
<dbReference type="Proteomes" id="UP001497525">
    <property type="component" value="Unassembled WGS sequence"/>
</dbReference>
<evidence type="ECO:0000256" key="1">
    <source>
        <dbReference type="PROSITE-ProRule" id="PRU00339"/>
    </source>
</evidence>
<evidence type="ECO:0008006" key="5">
    <source>
        <dbReference type="Google" id="ProtNLM"/>
    </source>
</evidence>
<name>A0AAV2TLN1_CALDB</name>
<keyword evidence="1" id="KW-0802">TPR repeat</keyword>
<proteinExistence type="predicted"/>
<feature type="repeat" description="TPR" evidence="1">
    <location>
        <begin position="473"/>
        <end position="506"/>
    </location>
</feature>
<feature type="region of interest" description="Disordered" evidence="2">
    <location>
        <begin position="79"/>
        <end position="153"/>
    </location>
</feature>
<dbReference type="InterPro" id="IPR011990">
    <property type="entry name" value="TPR-like_helical_dom_sf"/>
</dbReference>
<evidence type="ECO:0000256" key="2">
    <source>
        <dbReference type="SAM" id="MobiDB-lite"/>
    </source>
</evidence>
<dbReference type="Pfam" id="PF14559">
    <property type="entry name" value="TPR_19"/>
    <property type="match status" value="1"/>
</dbReference>
<accession>A0AAV2TLN1</accession>
<feature type="region of interest" description="Disordered" evidence="2">
    <location>
        <begin position="538"/>
        <end position="564"/>
    </location>
</feature>
<feature type="compositionally biased region" description="Basic and acidic residues" evidence="2">
    <location>
        <begin position="100"/>
        <end position="117"/>
    </location>
</feature>
<dbReference type="AlphaFoldDB" id="A0AAV2TLN1"/>
<dbReference type="InterPro" id="IPR019734">
    <property type="entry name" value="TPR_rpt"/>
</dbReference>
<feature type="compositionally biased region" description="Basic and acidic residues" evidence="2">
    <location>
        <begin position="79"/>
        <end position="89"/>
    </location>
</feature>
<gene>
    <name evidence="3" type="ORF">CDAUBV1_LOCUS12238</name>
</gene>
<dbReference type="InterPro" id="IPR039340">
    <property type="entry name" value="Tfc4/TFIIIC-102/Sfc4"/>
</dbReference>
<dbReference type="SUPFAM" id="SSF48452">
    <property type="entry name" value="TPR-like"/>
    <property type="match status" value="1"/>
</dbReference>
<dbReference type="Gene3D" id="1.25.40.10">
    <property type="entry name" value="Tetratricopeptide repeat domain"/>
    <property type="match status" value="3"/>
</dbReference>